<dbReference type="AlphaFoldDB" id="A0AAD5MXC5"/>
<evidence type="ECO:0000313" key="2">
    <source>
        <dbReference type="Proteomes" id="UP001196413"/>
    </source>
</evidence>
<sequence length="127" mass="14314">MDVMNTESGCVDFRRLSLEDHYTQTHTGELSKLCSEGDYVNFITKKIIPTFGTVRTIASELGHLSLPMGTVSTNYNCSIERFSMLLTICESHTKVGEKVYAESSKKCTDIRWLLFKQGLNKAKPVQN</sequence>
<dbReference type="Proteomes" id="UP001196413">
    <property type="component" value="Unassembled WGS sequence"/>
</dbReference>
<accession>A0AAD5MXC5</accession>
<comment type="caution">
    <text evidence="1">The sequence shown here is derived from an EMBL/GenBank/DDBJ whole genome shotgun (WGS) entry which is preliminary data.</text>
</comment>
<protein>
    <submittedName>
        <fullName evidence="1">Uncharacterized protein</fullName>
    </submittedName>
</protein>
<evidence type="ECO:0000313" key="1">
    <source>
        <dbReference type="EMBL" id="KAJ1364583.1"/>
    </source>
</evidence>
<dbReference type="EMBL" id="JAHQIW010005006">
    <property type="protein sequence ID" value="KAJ1364583.1"/>
    <property type="molecule type" value="Genomic_DNA"/>
</dbReference>
<name>A0AAD5MXC5_PARTN</name>
<proteinExistence type="predicted"/>
<organism evidence="1 2">
    <name type="scientific">Parelaphostrongylus tenuis</name>
    <name type="common">Meningeal worm</name>
    <dbReference type="NCBI Taxonomy" id="148309"/>
    <lineage>
        <taxon>Eukaryota</taxon>
        <taxon>Metazoa</taxon>
        <taxon>Ecdysozoa</taxon>
        <taxon>Nematoda</taxon>
        <taxon>Chromadorea</taxon>
        <taxon>Rhabditida</taxon>
        <taxon>Rhabditina</taxon>
        <taxon>Rhabditomorpha</taxon>
        <taxon>Strongyloidea</taxon>
        <taxon>Metastrongylidae</taxon>
        <taxon>Parelaphostrongylus</taxon>
    </lineage>
</organism>
<gene>
    <name evidence="1" type="ORF">KIN20_024705</name>
</gene>
<keyword evidence="2" id="KW-1185">Reference proteome</keyword>
<reference evidence="1" key="1">
    <citation type="submission" date="2021-06" db="EMBL/GenBank/DDBJ databases">
        <title>Parelaphostrongylus tenuis whole genome reference sequence.</title>
        <authorList>
            <person name="Garwood T.J."/>
            <person name="Larsen P.A."/>
            <person name="Fountain-Jones N.M."/>
            <person name="Garbe J.R."/>
            <person name="Macchietto M.G."/>
            <person name="Kania S.A."/>
            <person name="Gerhold R.W."/>
            <person name="Richards J.E."/>
            <person name="Wolf T.M."/>
        </authorList>
    </citation>
    <scope>NUCLEOTIDE SEQUENCE</scope>
    <source>
        <strain evidence="1">MNPRO001-30</strain>
        <tissue evidence="1">Meninges</tissue>
    </source>
</reference>